<reference evidence="1 2" key="1">
    <citation type="journal article" date="2013" name="J. Microbiol.">
        <title>Mucilaginibacter ginsenosidivorax sp. nov., with ginsenoside converting activity isolated from sediment.</title>
        <authorList>
            <person name="Kim J.K."/>
            <person name="Choi T.E."/>
            <person name="Liu Q.M."/>
            <person name="Park H.Y."/>
            <person name="Yi T.H."/>
            <person name="Yoon M.H."/>
            <person name="Kim S.C."/>
            <person name="Im W.T."/>
        </authorList>
    </citation>
    <scope>NUCLEOTIDE SEQUENCE [LARGE SCALE GENOMIC DNA]</scope>
    <source>
        <strain evidence="1 2">KHI28</strain>
    </source>
</reference>
<evidence type="ECO:0000313" key="1">
    <source>
        <dbReference type="EMBL" id="QEC77729.1"/>
    </source>
</evidence>
<dbReference type="AlphaFoldDB" id="A0A5B8W2K2"/>
<organism evidence="1 2">
    <name type="scientific">Mucilaginibacter ginsenosidivorax</name>
    <dbReference type="NCBI Taxonomy" id="862126"/>
    <lineage>
        <taxon>Bacteria</taxon>
        <taxon>Pseudomonadati</taxon>
        <taxon>Bacteroidota</taxon>
        <taxon>Sphingobacteriia</taxon>
        <taxon>Sphingobacteriales</taxon>
        <taxon>Sphingobacteriaceae</taxon>
        <taxon>Mucilaginibacter</taxon>
    </lineage>
</organism>
<keyword evidence="2" id="KW-1185">Reference proteome</keyword>
<protein>
    <submittedName>
        <fullName evidence="1">Uncharacterized protein</fullName>
    </submittedName>
</protein>
<name>A0A5B8W2K2_9SPHI</name>
<dbReference type="KEGG" id="mgk:FSB76_17930"/>
<accession>A0A5B8W2K2</accession>
<gene>
    <name evidence="1" type="ORF">FSB76_17930</name>
</gene>
<dbReference type="RefSeq" id="WP_147055684.1">
    <property type="nucleotide sequence ID" value="NZ_CP042437.1"/>
</dbReference>
<dbReference type="Proteomes" id="UP000321362">
    <property type="component" value="Chromosome"/>
</dbReference>
<dbReference type="EMBL" id="CP042437">
    <property type="protein sequence ID" value="QEC77729.1"/>
    <property type="molecule type" value="Genomic_DNA"/>
</dbReference>
<sequence length="69" mass="7754">MKKKIRPSMREAERGADGRSLVGVSRLADTPVALQFFRIYKYFYKAKLLPTVVSASPATGKCFCKNNIK</sequence>
<evidence type="ECO:0000313" key="2">
    <source>
        <dbReference type="Proteomes" id="UP000321362"/>
    </source>
</evidence>
<proteinExistence type="predicted"/>